<proteinExistence type="inferred from homology"/>
<evidence type="ECO:0000256" key="3">
    <source>
        <dbReference type="ARBA" id="ARBA00007985"/>
    </source>
</evidence>
<keyword evidence="6 8" id="KW-0057">Aromatic amino acid biosynthesis</keyword>
<evidence type="ECO:0000313" key="11">
    <source>
        <dbReference type="Proteomes" id="UP000342300"/>
    </source>
</evidence>
<dbReference type="GO" id="GO:0042802">
    <property type="term" value="F:identical protein binding"/>
    <property type="evidence" value="ECO:0007669"/>
    <property type="project" value="UniProtKB-ARBA"/>
</dbReference>
<dbReference type="PANTHER" id="PTHR21225:SF10">
    <property type="entry name" value="PHOSPHO-2-DEHYDRO-3-DEOXYHEPTONATE ALDOLASE, TYR-SENSITIVE"/>
    <property type="match status" value="1"/>
</dbReference>
<reference evidence="10 11" key="1">
    <citation type="submission" date="2017-09" db="EMBL/GenBank/DDBJ databases">
        <title>Metagenomic Analysis Reveals Denitrifying Candidatus Accumulibacter and Flanking Population as a Source of N2O.</title>
        <authorList>
            <person name="Gao H."/>
            <person name="Mao Y."/>
            <person name="Zhao X."/>
            <person name="Liu W.-T."/>
            <person name="Zhang T."/>
            <person name="Wells G."/>
        </authorList>
    </citation>
    <scope>NUCLEOTIDE SEQUENCE [LARGE SCALE GENOMIC DNA]</scope>
    <source>
        <strain evidence="10">CANDO_2_IC</strain>
    </source>
</reference>
<comment type="similarity">
    <text evidence="3 8">Belongs to the class-I DAHP synthase family.</text>
</comment>
<keyword evidence="5 8" id="KW-0808">Transferase</keyword>
<evidence type="ECO:0000256" key="2">
    <source>
        <dbReference type="ARBA" id="ARBA00004688"/>
    </source>
</evidence>
<comment type="caution">
    <text evidence="10">The sequence shown here is derived from an EMBL/GenBank/DDBJ whole genome shotgun (WGS) entry which is preliminary data.</text>
</comment>
<dbReference type="Gene3D" id="3.20.20.70">
    <property type="entry name" value="Aldolase class I"/>
    <property type="match status" value="1"/>
</dbReference>
<name>A0A6A7RXF2_9PROT</name>
<dbReference type="GO" id="GO:0008652">
    <property type="term" value="P:amino acid biosynthetic process"/>
    <property type="evidence" value="ECO:0007669"/>
    <property type="project" value="UniProtKB-KW"/>
</dbReference>
<dbReference type="EC" id="2.5.1.54" evidence="8"/>
<evidence type="ECO:0000313" key="10">
    <source>
        <dbReference type="EMBL" id="MQM31606.1"/>
    </source>
</evidence>
<comment type="catalytic activity">
    <reaction evidence="7 8">
        <text>D-erythrose 4-phosphate + phosphoenolpyruvate + H2O = 7-phospho-2-dehydro-3-deoxy-D-arabino-heptonate + phosphate</text>
        <dbReference type="Rhea" id="RHEA:14717"/>
        <dbReference type="ChEBI" id="CHEBI:15377"/>
        <dbReference type="ChEBI" id="CHEBI:16897"/>
        <dbReference type="ChEBI" id="CHEBI:43474"/>
        <dbReference type="ChEBI" id="CHEBI:58394"/>
        <dbReference type="ChEBI" id="CHEBI:58702"/>
        <dbReference type="EC" id="2.5.1.54"/>
    </reaction>
</comment>
<comment type="pathway">
    <text evidence="2 8">Metabolic intermediate biosynthesis; chorismate biosynthesis; chorismate from D-erythrose 4-phosphate and phosphoenolpyruvate: step 1/7.</text>
</comment>
<keyword evidence="4 8" id="KW-0028">Amino-acid biosynthesis</keyword>
<gene>
    <name evidence="10" type="ORF">CRU78_14220</name>
</gene>
<dbReference type="UniPathway" id="UPA00053">
    <property type="reaction ID" value="UER00084"/>
</dbReference>
<evidence type="ECO:0000256" key="4">
    <source>
        <dbReference type="ARBA" id="ARBA00022605"/>
    </source>
</evidence>
<evidence type="ECO:0000259" key="9">
    <source>
        <dbReference type="Pfam" id="PF00793"/>
    </source>
</evidence>
<dbReference type="FunFam" id="3.20.20.70:FF:000005">
    <property type="entry name" value="Phospho-2-dehydro-3-deoxyheptonate aldolase"/>
    <property type="match status" value="1"/>
</dbReference>
<dbReference type="InterPro" id="IPR013785">
    <property type="entry name" value="Aldolase_TIM"/>
</dbReference>
<dbReference type="PANTHER" id="PTHR21225">
    <property type="entry name" value="PHOSPHO-2-DEHYDRO-3-DEOXYHEPTONATE ALDOLASE DAHP SYNTHETASE"/>
    <property type="match status" value="1"/>
</dbReference>
<feature type="domain" description="DAHP synthetase I/KDSA" evidence="9">
    <location>
        <begin position="46"/>
        <end position="340"/>
    </location>
</feature>
<evidence type="ECO:0000256" key="1">
    <source>
        <dbReference type="ARBA" id="ARBA00003726"/>
    </source>
</evidence>
<evidence type="ECO:0000256" key="7">
    <source>
        <dbReference type="ARBA" id="ARBA00047508"/>
    </source>
</evidence>
<dbReference type="InterPro" id="IPR006218">
    <property type="entry name" value="DAHP1/KDSA"/>
</dbReference>
<sequence length="357" mass="39074">MTHFDIDNINVSAFDAMPSPEEIHARLPLSPAAAGLVMNGREVLRNILDRRDRRLFVVLGPCSIHDPIAGLDYARRLKALADEVSESLYLVMRVYFEKPRTTTGWKGYINDPDMDDSFRVDQGMQKAREFLLEIAEIGLPAGTEALDPISPQYLGDLIAWTAIGARTTESQTHREISSGLSTPVGFKNGTNGDVAIAINAILSASRPHSFLGINGQGRTSIVRTRGNRYGHLVLRGGDGRPNYDTVSVQMAEQALLKAGLPSNIVIDCSHANSYKKPELQPLVMADVVNQVRLGNQSLVGMMVESNLVAGNQPIPENLSQLKYGCSVTDACVDWASTEKMIRDAARLLREVLPTRGH</sequence>
<dbReference type="EMBL" id="PDHS01000344">
    <property type="protein sequence ID" value="MQM31606.1"/>
    <property type="molecule type" value="Genomic_DNA"/>
</dbReference>
<protein>
    <recommendedName>
        <fullName evidence="8">Phospho-2-dehydro-3-deoxyheptonate aldolase</fullName>
        <ecNumber evidence="8">2.5.1.54</ecNumber>
    </recommendedName>
</protein>
<evidence type="ECO:0000256" key="8">
    <source>
        <dbReference type="PIRNR" id="PIRNR001361"/>
    </source>
</evidence>
<evidence type="ECO:0000256" key="6">
    <source>
        <dbReference type="ARBA" id="ARBA00023141"/>
    </source>
</evidence>
<organism evidence="10 11">
    <name type="scientific">Candidatus Accumulibacter phosphatis</name>
    <dbReference type="NCBI Taxonomy" id="327160"/>
    <lineage>
        <taxon>Bacteria</taxon>
        <taxon>Pseudomonadati</taxon>
        <taxon>Pseudomonadota</taxon>
        <taxon>Betaproteobacteria</taxon>
        <taxon>Candidatus Accumulibacter</taxon>
    </lineage>
</organism>
<dbReference type="GO" id="GO:0005737">
    <property type="term" value="C:cytoplasm"/>
    <property type="evidence" value="ECO:0007669"/>
    <property type="project" value="TreeGrafter"/>
</dbReference>
<dbReference type="NCBIfam" id="TIGR00034">
    <property type="entry name" value="aroFGH"/>
    <property type="match status" value="1"/>
</dbReference>
<dbReference type="GO" id="GO:0009073">
    <property type="term" value="P:aromatic amino acid family biosynthetic process"/>
    <property type="evidence" value="ECO:0007669"/>
    <property type="project" value="UniProtKB-KW"/>
</dbReference>
<dbReference type="PIRSF" id="PIRSF001361">
    <property type="entry name" value="DAHP_synthase"/>
    <property type="match status" value="1"/>
</dbReference>
<dbReference type="Pfam" id="PF00793">
    <property type="entry name" value="DAHP_synth_1"/>
    <property type="match status" value="1"/>
</dbReference>
<evidence type="ECO:0000256" key="5">
    <source>
        <dbReference type="ARBA" id="ARBA00022679"/>
    </source>
</evidence>
<dbReference type="InterPro" id="IPR006219">
    <property type="entry name" value="DAHP_synth_1"/>
</dbReference>
<dbReference type="AlphaFoldDB" id="A0A6A7RXF2"/>
<dbReference type="SUPFAM" id="SSF51569">
    <property type="entry name" value="Aldolase"/>
    <property type="match status" value="1"/>
</dbReference>
<dbReference type="NCBIfam" id="NF009395">
    <property type="entry name" value="PRK12755.1"/>
    <property type="match status" value="1"/>
</dbReference>
<comment type="function">
    <text evidence="1 8">Stereospecific condensation of phosphoenolpyruvate (PEP) and D-erythrose-4-phosphate (E4P) giving rise to 3-deoxy-D-arabino-heptulosonate-7-phosphate (DAHP).</text>
</comment>
<dbReference type="GO" id="GO:0009423">
    <property type="term" value="P:chorismate biosynthetic process"/>
    <property type="evidence" value="ECO:0007669"/>
    <property type="project" value="UniProtKB-UniPathway"/>
</dbReference>
<dbReference type="GO" id="GO:0003849">
    <property type="term" value="F:3-deoxy-7-phosphoheptulonate synthase activity"/>
    <property type="evidence" value="ECO:0007669"/>
    <property type="project" value="UniProtKB-EC"/>
</dbReference>
<accession>A0A6A7RXF2</accession>
<dbReference type="Proteomes" id="UP000342300">
    <property type="component" value="Unassembled WGS sequence"/>
</dbReference>